<evidence type="ECO:0000256" key="3">
    <source>
        <dbReference type="ARBA" id="ARBA00022729"/>
    </source>
</evidence>
<feature type="signal peptide" evidence="5">
    <location>
        <begin position="1"/>
        <end position="23"/>
    </location>
</feature>
<dbReference type="GO" id="GO:1901982">
    <property type="term" value="F:maltose binding"/>
    <property type="evidence" value="ECO:0007669"/>
    <property type="project" value="TreeGrafter"/>
</dbReference>
<dbReference type="SUPFAM" id="SSF53850">
    <property type="entry name" value="Periplasmic binding protein-like II"/>
    <property type="match status" value="1"/>
</dbReference>
<dbReference type="Proteomes" id="UP000294744">
    <property type="component" value="Unassembled WGS sequence"/>
</dbReference>
<proteinExistence type="inferred from homology"/>
<dbReference type="OrthoDB" id="3495561at2"/>
<dbReference type="AlphaFoldDB" id="A0A4R4U6M8"/>
<evidence type="ECO:0000256" key="2">
    <source>
        <dbReference type="ARBA" id="ARBA00022448"/>
    </source>
</evidence>
<feature type="compositionally biased region" description="Low complexity" evidence="4">
    <location>
        <begin position="24"/>
        <end position="34"/>
    </location>
</feature>
<dbReference type="InterPro" id="IPR006059">
    <property type="entry name" value="SBP"/>
</dbReference>
<dbReference type="GO" id="GO:0042956">
    <property type="term" value="P:maltodextrin transmembrane transport"/>
    <property type="evidence" value="ECO:0007669"/>
    <property type="project" value="TreeGrafter"/>
</dbReference>
<dbReference type="PANTHER" id="PTHR30061">
    <property type="entry name" value="MALTOSE-BINDING PERIPLASMIC PROTEIN"/>
    <property type="match status" value="1"/>
</dbReference>
<keyword evidence="7" id="KW-1185">Reference proteome</keyword>
<dbReference type="EMBL" id="SMKV01000061">
    <property type="protein sequence ID" value="TDC87097.1"/>
    <property type="molecule type" value="Genomic_DNA"/>
</dbReference>
<dbReference type="RefSeq" id="WP_132627444.1">
    <property type="nucleotide sequence ID" value="NZ_SMKV01000061.1"/>
</dbReference>
<protein>
    <submittedName>
        <fullName evidence="6">ABC transporter substrate-binding protein</fullName>
    </submittedName>
</protein>
<keyword evidence="3 5" id="KW-0732">Signal</keyword>
<dbReference type="CDD" id="cd14750">
    <property type="entry name" value="PBP2_TMBP"/>
    <property type="match status" value="1"/>
</dbReference>
<dbReference type="PROSITE" id="PS51257">
    <property type="entry name" value="PROKAR_LIPOPROTEIN"/>
    <property type="match status" value="1"/>
</dbReference>
<feature type="chain" id="PRO_5021024919" evidence="5">
    <location>
        <begin position="24"/>
        <end position="425"/>
    </location>
</feature>
<sequence>MPSPRPWVTVVVAALALSGCASAPPAGPPGEHAPQVTVAEPGSAHGARGEVTICGVRDTGVFEDLTQEFNARGGGLSARYVEIGQDTDSTRAQALQRLEGGSSECDIYLTDVTWTGEWATQGWLLDHSELTERHRDELMPSTLETVRYAGRDWAVPFYTNAGLLFYRADRVPPPTTWREVYAQAGQDRSKRVQMQAKRYEGLTANFLELLYSAGGSVIDESGRVTVDSPQTRAVLRLMAQGMESGAIDRACLTYDEDYARRAYESGAAGYLRQWPSAHKLISETSAGPVTRAAALPAFDERSRPAAVLGGWNLAIAAKAGNPGGAVALIDYATSAEFQRKMVLRTAQAPVFAALYDDPEVRAELPFIPQLKESLLHAKPRPRSPVYAQVSRAIYDNAYEVISGQTDVESGVRRMAADVETAQETF</sequence>
<dbReference type="GO" id="GO:0015768">
    <property type="term" value="P:maltose transport"/>
    <property type="evidence" value="ECO:0007669"/>
    <property type="project" value="TreeGrafter"/>
</dbReference>
<evidence type="ECO:0000313" key="7">
    <source>
        <dbReference type="Proteomes" id="UP000294744"/>
    </source>
</evidence>
<accession>A0A4R4U6M8</accession>
<comment type="caution">
    <text evidence="6">The sequence shown here is derived from an EMBL/GenBank/DDBJ whole genome shotgun (WGS) entry which is preliminary data.</text>
</comment>
<name>A0A4R4U6M8_9PSEU</name>
<gene>
    <name evidence="6" type="ORF">E1161_26380</name>
</gene>
<reference evidence="6 7" key="1">
    <citation type="submission" date="2019-03" db="EMBL/GenBank/DDBJ databases">
        <title>Draft genome sequences of novel Actinobacteria.</title>
        <authorList>
            <person name="Sahin N."/>
            <person name="Ay H."/>
            <person name="Saygin H."/>
        </authorList>
    </citation>
    <scope>NUCLEOTIDE SEQUENCE [LARGE SCALE GENOMIC DNA]</scope>
    <source>
        <strain evidence="6 7">16K404</strain>
    </source>
</reference>
<feature type="region of interest" description="Disordered" evidence="4">
    <location>
        <begin position="24"/>
        <end position="44"/>
    </location>
</feature>
<evidence type="ECO:0000256" key="5">
    <source>
        <dbReference type="SAM" id="SignalP"/>
    </source>
</evidence>
<comment type="similarity">
    <text evidence="1">Belongs to the bacterial solute-binding protein 1 family.</text>
</comment>
<dbReference type="GO" id="GO:0055052">
    <property type="term" value="C:ATP-binding cassette (ABC) transporter complex, substrate-binding subunit-containing"/>
    <property type="evidence" value="ECO:0007669"/>
    <property type="project" value="TreeGrafter"/>
</dbReference>
<evidence type="ECO:0000256" key="4">
    <source>
        <dbReference type="SAM" id="MobiDB-lite"/>
    </source>
</evidence>
<evidence type="ECO:0000313" key="6">
    <source>
        <dbReference type="EMBL" id="TDC87097.1"/>
    </source>
</evidence>
<evidence type="ECO:0000256" key="1">
    <source>
        <dbReference type="ARBA" id="ARBA00008520"/>
    </source>
</evidence>
<dbReference type="PANTHER" id="PTHR30061:SF50">
    <property type="entry name" value="MALTOSE_MALTODEXTRIN-BINDING PERIPLASMIC PROTEIN"/>
    <property type="match status" value="1"/>
</dbReference>
<dbReference type="Pfam" id="PF01547">
    <property type="entry name" value="SBP_bac_1"/>
    <property type="match status" value="1"/>
</dbReference>
<organism evidence="6 7">
    <name type="scientific">Saccharopolyspora aridisoli</name>
    <dbReference type="NCBI Taxonomy" id="2530385"/>
    <lineage>
        <taxon>Bacteria</taxon>
        <taxon>Bacillati</taxon>
        <taxon>Actinomycetota</taxon>
        <taxon>Actinomycetes</taxon>
        <taxon>Pseudonocardiales</taxon>
        <taxon>Pseudonocardiaceae</taxon>
        <taxon>Saccharopolyspora</taxon>
    </lineage>
</organism>
<dbReference type="Gene3D" id="3.40.190.10">
    <property type="entry name" value="Periplasmic binding protein-like II"/>
    <property type="match status" value="2"/>
</dbReference>
<keyword evidence="2" id="KW-0813">Transport</keyword>